<name>A0A3R8JM10_9FIRM</name>
<feature type="domain" description="Rhodanese" evidence="1">
    <location>
        <begin position="21"/>
        <end position="105"/>
    </location>
</feature>
<dbReference type="PANTHER" id="PTHR43031">
    <property type="entry name" value="FAD-DEPENDENT OXIDOREDUCTASE"/>
    <property type="match status" value="1"/>
</dbReference>
<dbReference type="AlphaFoldDB" id="A0A3R8JM10"/>
<dbReference type="InterPro" id="IPR050229">
    <property type="entry name" value="GlpE_sulfurtransferase"/>
</dbReference>
<evidence type="ECO:0000313" key="2">
    <source>
        <dbReference type="EMBL" id="RRK31504.1"/>
    </source>
</evidence>
<dbReference type="Pfam" id="PF00581">
    <property type="entry name" value="Rhodanese"/>
    <property type="match status" value="1"/>
</dbReference>
<comment type="caution">
    <text evidence="2">The sequence shown here is derived from an EMBL/GenBank/DDBJ whole genome shotgun (WGS) entry which is preliminary data.</text>
</comment>
<dbReference type="Proteomes" id="UP000274920">
    <property type="component" value="Unassembled WGS sequence"/>
</dbReference>
<dbReference type="InterPro" id="IPR036873">
    <property type="entry name" value="Rhodanese-like_dom_sf"/>
</dbReference>
<dbReference type="SUPFAM" id="SSF52821">
    <property type="entry name" value="Rhodanese/Cell cycle control phosphatase"/>
    <property type="match status" value="1"/>
</dbReference>
<dbReference type="SMART" id="SM00450">
    <property type="entry name" value="RHOD"/>
    <property type="match status" value="1"/>
</dbReference>
<keyword evidence="3" id="KW-1185">Reference proteome</keyword>
<dbReference type="PROSITE" id="PS50206">
    <property type="entry name" value="RHODANESE_3"/>
    <property type="match status" value="1"/>
</dbReference>
<reference evidence="2" key="1">
    <citation type="submission" date="2018-10" db="EMBL/GenBank/DDBJ databases">
        <title>Schaedlerella arabinophila gen. nov. sp. nov., isolated from the mouse intestinal tract and comparative analysis with the genome of the closely related altered Schaedler flora strain ASF502.</title>
        <authorList>
            <person name="Miyake S."/>
            <person name="Soh M."/>
            <person name="Seedorf H."/>
        </authorList>
    </citation>
    <scope>NUCLEOTIDE SEQUENCE [LARGE SCALE GENOMIC DNA]</scope>
    <source>
        <strain evidence="2">DSM 106076</strain>
    </source>
</reference>
<evidence type="ECO:0000313" key="3">
    <source>
        <dbReference type="Proteomes" id="UP000274920"/>
    </source>
</evidence>
<accession>A0A3R8JM10</accession>
<gene>
    <name evidence="2" type="ORF">EBB54_09095</name>
</gene>
<evidence type="ECO:0000259" key="1">
    <source>
        <dbReference type="PROSITE" id="PS50206"/>
    </source>
</evidence>
<organism evidence="2 3">
    <name type="scientific">Schaedlerella arabinosiphila</name>
    <dbReference type="NCBI Taxonomy" id="2044587"/>
    <lineage>
        <taxon>Bacteria</taxon>
        <taxon>Bacillati</taxon>
        <taxon>Bacillota</taxon>
        <taxon>Clostridia</taxon>
        <taxon>Lachnospirales</taxon>
        <taxon>Lachnospiraceae</taxon>
        <taxon>Schaedlerella</taxon>
    </lineage>
</organism>
<proteinExistence type="predicted"/>
<dbReference type="PANTHER" id="PTHR43031:SF1">
    <property type="entry name" value="PYRIDINE NUCLEOTIDE-DISULPHIDE OXIDOREDUCTASE"/>
    <property type="match status" value="1"/>
</dbReference>
<sequence>MGLFDFLRSPDINQGLKDYSAVPGAVLLDVRTPQEYREGHVPKSRNVPLQSLEQAAGVISDKSTPVFVYCYSGSRSSQAVSRLIKMGYQNVKNIGGIASYSGKVEM</sequence>
<dbReference type="InterPro" id="IPR001763">
    <property type="entry name" value="Rhodanese-like_dom"/>
</dbReference>
<dbReference type="RefSeq" id="WP_125127162.1">
    <property type="nucleotide sequence ID" value="NZ_RHJS01000002.1"/>
</dbReference>
<protein>
    <submittedName>
        <fullName evidence="2">Rhodanese-like domain-containing protein</fullName>
    </submittedName>
</protein>
<dbReference type="CDD" id="cd00158">
    <property type="entry name" value="RHOD"/>
    <property type="match status" value="1"/>
</dbReference>
<dbReference type="EMBL" id="RHJS01000002">
    <property type="protein sequence ID" value="RRK31504.1"/>
    <property type="molecule type" value="Genomic_DNA"/>
</dbReference>
<dbReference type="Gene3D" id="3.40.250.10">
    <property type="entry name" value="Rhodanese-like domain"/>
    <property type="match status" value="1"/>
</dbReference>